<sequence>MNMKRWILFFMALLPMGLMAQKVIINDPNVSPRTVGAFHSIRVTNGIDLFLSQDETESLAVSALKEEFRDRIKTEVEDGVLKISFDNSRFSFSGPMKLRAYIGFKELRRIVASGASDVIATNTINVKDLSIEMSGASDFRGTLDVGSFTAKLSGASDAKLSGKASSVNIDASGASDVKAFELVTDFCNVESSGASDVQITVNKELNAKASGASDIYYKGEAVIRSMQASGASSVKKRN</sequence>
<comment type="caution">
    <text evidence="2">The sequence shown here is derived from an EMBL/GenBank/DDBJ whole genome shotgun (WGS) entry which is preliminary data.</text>
</comment>
<dbReference type="Gene3D" id="2.160.20.120">
    <property type="match status" value="1"/>
</dbReference>
<dbReference type="InterPro" id="IPR021255">
    <property type="entry name" value="DUF2807"/>
</dbReference>
<dbReference type="Proteomes" id="UP000293874">
    <property type="component" value="Unassembled WGS sequence"/>
</dbReference>
<dbReference type="Pfam" id="PF10988">
    <property type="entry name" value="DUF2807"/>
    <property type="match status" value="1"/>
</dbReference>
<reference evidence="2 3" key="1">
    <citation type="submission" date="2019-02" db="EMBL/GenBank/DDBJ databases">
        <title>Genomic Encyclopedia of Type Strains, Phase IV (KMG-IV): sequencing the most valuable type-strain genomes for metagenomic binning, comparative biology and taxonomic classification.</title>
        <authorList>
            <person name="Goeker M."/>
        </authorList>
    </citation>
    <scope>NUCLEOTIDE SEQUENCE [LARGE SCALE GENOMIC DNA]</scope>
    <source>
        <strain evidence="2 3">DSM 18116</strain>
    </source>
</reference>
<keyword evidence="3" id="KW-1185">Reference proteome</keyword>
<evidence type="ECO:0000313" key="3">
    <source>
        <dbReference type="Proteomes" id="UP000293874"/>
    </source>
</evidence>
<organism evidence="2 3">
    <name type="scientific">Pseudobacter ginsenosidimutans</name>
    <dbReference type="NCBI Taxonomy" id="661488"/>
    <lineage>
        <taxon>Bacteria</taxon>
        <taxon>Pseudomonadati</taxon>
        <taxon>Bacteroidota</taxon>
        <taxon>Chitinophagia</taxon>
        <taxon>Chitinophagales</taxon>
        <taxon>Chitinophagaceae</taxon>
        <taxon>Pseudobacter</taxon>
    </lineage>
</organism>
<proteinExistence type="predicted"/>
<dbReference type="EMBL" id="SGXA01000006">
    <property type="protein sequence ID" value="RZS65194.1"/>
    <property type="molecule type" value="Genomic_DNA"/>
</dbReference>
<feature type="domain" description="Putative auto-transporter adhesin head GIN" evidence="1">
    <location>
        <begin position="37"/>
        <end position="221"/>
    </location>
</feature>
<protein>
    <submittedName>
        <fullName evidence="2">Putative autotransporter adhesin-like protein</fullName>
    </submittedName>
</protein>
<evidence type="ECO:0000313" key="2">
    <source>
        <dbReference type="EMBL" id="RZS65194.1"/>
    </source>
</evidence>
<name>A0A4Q7MB81_9BACT</name>
<accession>A0A4Q7MB81</accession>
<gene>
    <name evidence="2" type="ORF">EV199_5951</name>
</gene>
<dbReference type="AlphaFoldDB" id="A0A4Q7MB81"/>
<evidence type="ECO:0000259" key="1">
    <source>
        <dbReference type="Pfam" id="PF10988"/>
    </source>
</evidence>